<protein>
    <recommendedName>
        <fullName evidence="2">EfeO-type cupredoxin-like domain-containing protein</fullName>
    </recommendedName>
</protein>
<dbReference type="Gene3D" id="2.60.40.420">
    <property type="entry name" value="Cupredoxins - blue copper proteins"/>
    <property type="match status" value="1"/>
</dbReference>
<dbReference type="eggNOG" id="COG4454">
    <property type="taxonomic scope" value="Bacteria"/>
</dbReference>
<organism evidence="3 4">
    <name type="scientific">Acinetobacter nectaris CIP 110549</name>
    <dbReference type="NCBI Taxonomy" id="1392540"/>
    <lineage>
        <taxon>Bacteria</taxon>
        <taxon>Pseudomonadati</taxon>
        <taxon>Pseudomonadota</taxon>
        <taxon>Gammaproteobacteria</taxon>
        <taxon>Moraxellales</taxon>
        <taxon>Moraxellaceae</taxon>
        <taxon>Acinetobacter</taxon>
    </lineage>
</organism>
<dbReference type="EMBL" id="AYER01000008">
    <property type="protein sequence ID" value="ESK38120.1"/>
    <property type="molecule type" value="Genomic_DNA"/>
</dbReference>
<dbReference type="RefSeq" id="WP_023273662.1">
    <property type="nucleotide sequence ID" value="NZ_KI530735.1"/>
</dbReference>
<dbReference type="Proteomes" id="UP000023785">
    <property type="component" value="Unassembled WGS sequence"/>
</dbReference>
<dbReference type="InterPro" id="IPR028096">
    <property type="entry name" value="EfeO_Cupredoxin"/>
</dbReference>
<keyword evidence="4" id="KW-1185">Reference proteome</keyword>
<reference evidence="3 4" key="1">
    <citation type="submission" date="2013-10" db="EMBL/GenBank/DDBJ databases">
        <title>The Genome Sequence of Acinetobacter nectaris CIP 110549.</title>
        <authorList>
            <consortium name="The Broad Institute Genomics Platform"/>
            <consortium name="The Broad Institute Genome Sequencing Center for Infectious Disease"/>
            <person name="Cerqueira G."/>
            <person name="Feldgarden M."/>
            <person name="Courvalin P."/>
            <person name="Grillot-Courvalin C."/>
            <person name="Clermont D."/>
            <person name="Rocha E."/>
            <person name="Yoon E.-J."/>
            <person name="Nemec A."/>
            <person name="Young S.K."/>
            <person name="Zeng Q."/>
            <person name="Gargeya S."/>
            <person name="Fitzgerald M."/>
            <person name="Abouelleil A."/>
            <person name="Alvarado L."/>
            <person name="Berlin A.M."/>
            <person name="Chapman S.B."/>
            <person name="Gainer-Dewar J."/>
            <person name="Goldberg J."/>
            <person name="Gnerre S."/>
            <person name="Griggs A."/>
            <person name="Gujja S."/>
            <person name="Hansen M."/>
            <person name="Howarth C."/>
            <person name="Imamovic A."/>
            <person name="Ireland A."/>
            <person name="Larimer J."/>
            <person name="McCowan C."/>
            <person name="Murphy C."/>
            <person name="Pearson M."/>
            <person name="Poon T.W."/>
            <person name="Priest M."/>
            <person name="Roberts A."/>
            <person name="Saif S."/>
            <person name="Shea T."/>
            <person name="Sykes S."/>
            <person name="Wortman J."/>
            <person name="Nusbaum C."/>
            <person name="Birren B."/>
        </authorList>
    </citation>
    <scope>NUCLEOTIDE SEQUENCE [LARGE SCALE GENOMIC DNA]</scope>
    <source>
        <strain evidence="3 4">CIP 110549</strain>
    </source>
</reference>
<dbReference type="HOGENOM" id="CLU_157112_2_0_6"/>
<dbReference type="SUPFAM" id="SSF49503">
    <property type="entry name" value="Cupredoxins"/>
    <property type="match status" value="1"/>
</dbReference>
<evidence type="ECO:0000313" key="4">
    <source>
        <dbReference type="Proteomes" id="UP000023785"/>
    </source>
</evidence>
<dbReference type="PATRIC" id="fig|1392540.3.peg.1972"/>
<dbReference type="InterPro" id="IPR008972">
    <property type="entry name" value="Cupredoxin"/>
</dbReference>
<evidence type="ECO:0000256" key="1">
    <source>
        <dbReference type="SAM" id="SignalP"/>
    </source>
</evidence>
<gene>
    <name evidence="3" type="ORF">P256_02044</name>
</gene>
<feature type="signal peptide" evidence="1">
    <location>
        <begin position="1"/>
        <end position="25"/>
    </location>
</feature>
<comment type="caution">
    <text evidence="3">The sequence shown here is derived from an EMBL/GenBank/DDBJ whole genome shotgun (WGS) entry which is preliminary data.</text>
</comment>
<feature type="chain" id="PRO_5004709874" description="EfeO-type cupredoxin-like domain-containing protein" evidence="1">
    <location>
        <begin position="26"/>
        <end position="115"/>
    </location>
</feature>
<dbReference type="Pfam" id="PF13473">
    <property type="entry name" value="Cupredoxin_1"/>
    <property type="match status" value="1"/>
</dbReference>
<dbReference type="STRING" id="1392540.P256_02044"/>
<proteinExistence type="predicted"/>
<name>V2TQE1_9GAMM</name>
<dbReference type="AlphaFoldDB" id="V2TQE1"/>
<keyword evidence="1" id="KW-0732">Signal</keyword>
<evidence type="ECO:0000313" key="3">
    <source>
        <dbReference type="EMBL" id="ESK38120.1"/>
    </source>
</evidence>
<accession>V2TQE1</accession>
<feature type="domain" description="EfeO-type cupredoxin-like" evidence="2">
    <location>
        <begin position="10"/>
        <end position="111"/>
    </location>
</feature>
<evidence type="ECO:0000259" key="2">
    <source>
        <dbReference type="Pfam" id="PF13473"/>
    </source>
</evidence>
<sequence>MMKNRLLLSIAVLVSSFSIAMAVSAADRENIKLTLTDKGFIPNKITVHQGQKLLIQMTNTTQKVAELESYDMKFEKIATPGGTITVFAGPLNVGTYTFFDDYSSTGVKGTLQATP</sequence>